<dbReference type="EMBL" id="JAHRIN010073379">
    <property type="protein sequence ID" value="MEQ2216920.1"/>
    <property type="molecule type" value="Genomic_DNA"/>
</dbReference>
<feature type="non-terminal residue" evidence="3">
    <location>
        <position position="1"/>
    </location>
</feature>
<organism evidence="3 4">
    <name type="scientific">Xenoophorus captivus</name>
    <dbReference type="NCBI Taxonomy" id="1517983"/>
    <lineage>
        <taxon>Eukaryota</taxon>
        <taxon>Metazoa</taxon>
        <taxon>Chordata</taxon>
        <taxon>Craniata</taxon>
        <taxon>Vertebrata</taxon>
        <taxon>Euteleostomi</taxon>
        <taxon>Actinopterygii</taxon>
        <taxon>Neopterygii</taxon>
        <taxon>Teleostei</taxon>
        <taxon>Neoteleostei</taxon>
        <taxon>Acanthomorphata</taxon>
        <taxon>Ovalentaria</taxon>
        <taxon>Atherinomorphae</taxon>
        <taxon>Cyprinodontiformes</taxon>
        <taxon>Goodeidae</taxon>
        <taxon>Xenoophorus</taxon>
    </lineage>
</organism>
<comment type="caution">
    <text evidence="3">The sequence shown here is derived from an EMBL/GenBank/DDBJ whole genome shotgun (WGS) entry which is preliminary data.</text>
</comment>
<evidence type="ECO:0000313" key="3">
    <source>
        <dbReference type="EMBL" id="MEQ2216920.1"/>
    </source>
</evidence>
<gene>
    <name evidence="3" type="ORF">XENOCAPTIV_025490</name>
</gene>
<keyword evidence="4" id="KW-1185">Reference proteome</keyword>
<dbReference type="Pfam" id="PF01562">
    <property type="entry name" value="Pep_M12B_propep"/>
    <property type="match status" value="1"/>
</dbReference>
<proteinExistence type="predicted"/>
<accession>A0ABV0S9P7</accession>
<protein>
    <recommendedName>
        <fullName evidence="2">Peptidase M12B propeptide domain-containing protein</fullName>
    </recommendedName>
</protein>
<evidence type="ECO:0000259" key="2">
    <source>
        <dbReference type="Pfam" id="PF01562"/>
    </source>
</evidence>
<evidence type="ECO:0000313" key="4">
    <source>
        <dbReference type="Proteomes" id="UP001434883"/>
    </source>
</evidence>
<name>A0ABV0S9P7_9TELE</name>
<dbReference type="Proteomes" id="UP001434883">
    <property type="component" value="Unassembled WGS sequence"/>
</dbReference>
<feature type="domain" description="Peptidase M12B propeptide" evidence="2">
    <location>
        <begin position="15"/>
        <end position="62"/>
    </location>
</feature>
<reference evidence="3 4" key="1">
    <citation type="submission" date="2021-06" db="EMBL/GenBank/DDBJ databases">
        <authorList>
            <person name="Palmer J.M."/>
        </authorList>
    </citation>
    <scope>NUCLEOTIDE SEQUENCE [LARGE SCALE GENOMIC DNA]</scope>
    <source>
        <strain evidence="3 4">XC_2019</strain>
        <tissue evidence="3">Muscle</tissue>
    </source>
</reference>
<dbReference type="InterPro" id="IPR002870">
    <property type="entry name" value="Peptidase_M12B_N"/>
</dbReference>
<sequence>DFNGFTSKLSKYSIVKPQVINNRWTRSINRTSQTKETYGEKASYTLKINNREHILHLQKNRYKLITVTDIVGSVASSY</sequence>
<keyword evidence="1" id="KW-1015">Disulfide bond</keyword>
<evidence type="ECO:0000256" key="1">
    <source>
        <dbReference type="ARBA" id="ARBA00023157"/>
    </source>
</evidence>